<keyword evidence="8" id="KW-1185">Reference proteome</keyword>
<dbReference type="Gene3D" id="1.10.8.10">
    <property type="entry name" value="DNA helicase RuvA subunit, C-terminal domain"/>
    <property type="match status" value="1"/>
</dbReference>
<dbReference type="AlphaFoldDB" id="A0A1Y0EQ89"/>
<evidence type="ECO:0000256" key="4">
    <source>
        <dbReference type="ARBA" id="ARBA00022768"/>
    </source>
</evidence>
<keyword evidence="4 6" id="KW-0251">Elongation factor</keyword>
<comment type="caution">
    <text evidence="6">Lacks conserved residue(s) required for the propagation of feature annotation.</text>
</comment>
<dbReference type="Proteomes" id="UP000196138">
    <property type="component" value="Chromosome"/>
</dbReference>
<evidence type="ECO:0000256" key="1">
    <source>
        <dbReference type="ARBA" id="ARBA00005532"/>
    </source>
</evidence>
<dbReference type="SUPFAM" id="SSF46934">
    <property type="entry name" value="UBA-like"/>
    <property type="match status" value="1"/>
</dbReference>
<dbReference type="FunFam" id="1.10.8.10:FF:000001">
    <property type="entry name" value="Elongation factor Ts"/>
    <property type="match status" value="1"/>
</dbReference>
<evidence type="ECO:0000256" key="2">
    <source>
        <dbReference type="ARBA" id="ARBA00016956"/>
    </source>
</evidence>
<proteinExistence type="inferred from homology"/>
<gene>
    <name evidence="6" type="primary">tsf</name>
    <name evidence="7" type="ORF">CCO03_15030</name>
</gene>
<organism evidence="7 8">
    <name type="scientific">Comamonas serinivorans</name>
    <dbReference type="NCBI Taxonomy" id="1082851"/>
    <lineage>
        <taxon>Bacteria</taxon>
        <taxon>Pseudomonadati</taxon>
        <taxon>Pseudomonadota</taxon>
        <taxon>Betaproteobacteria</taxon>
        <taxon>Burkholderiales</taxon>
        <taxon>Comamonadaceae</taxon>
        <taxon>Comamonas</taxon>
    </lineage>
</organism>
<dbReference type="HAMAP" id="MF_00050">
    <property type="entry name" value="EF_Ts"/>
    <property type="match status" value="1"/>
</dbReference>
<dbReference type="EMBL" id="CP021455">
    <property type="protein sequence ID" value="ARU05824.1"/>
    <property type="molecule type" value="Genomic_DNA"/>
</dbReference>
<keyword evidence="3 6" id="KW-0963">Cytoplasm</keyword>
<evidence type="ECO:0000256" key="6">
    <source>
        <dbReference type="HAMAP-Rule" id="MF_00050"/>
    </source>
</evidence>
<evidence type="ECO:0000256" key="5">
    <source>
        <dbReference type="ARBA" id="ARBA00022917"/>
    </source>
</evidence>
<comment type="similarity">
    <text evidence="1 6">Belongs to the EF-Ts family.</text>
</comment>
<evidence type="ECO:0000313" key="8">
    <source>
        <dbReference type="Proteomes" id="UP000196138"/>
    </source>
</evidence>
<accession>A0A1Y0EQ89</accession>
<dbReference type="KEGG" id="cser:CCO03_15030"/>
<name>A0A1Y0EQ89_9BURK</name>
<dbReference type="GO" id="GO:0005737">
    <property type="term" value="C:cytoplasm"/>
    <property type="evidence" value="ECO:0007669"/>
    <property type="project" value="UniProtKB-SubCell"/>
</dbReference>
<reference evidence="7 8" key="1">
    <citation type="submission" date="2017-05" db="EMBL/GenBank/DDBJ databases">
        <authorList>
            <person name="Song R."/>
            <person name="Chenine A.L."/>
            <person name="Ruprecht R.M."/>
        </authorList>
    </citation>
    <scope>NUCLEOTIDE SEQUENCE [LARGE SCALE GENOMIC DNA]</scope>
    <source>
        <strain evidence="7 8">DSM 26136</strain>
    </source>
</reference>
<dbReference type="GO" id="GO:0003746">
    <property type="term" value="F:translation elongation factor activity"/>
    <property type="evidence" value="ECO:0007669"/>
    <property type="project" value="UniProtKB-UniRule"/>
</dbReference>
<keyword evidence="5 6" id="KW-0648">Protein biosynthesis</keyword>
<sequence length="120" mass="12676">MVAELRAKTDAPMIECKKALTEANGDMVKAEELLRVKLGFTEAPSFARERFIMGEMRTCRRPGAAPSPGPGFCATQALRPVPAGTGPYAANREPCAFAVATCGQSPARASSAIRSSAARF</sequence>
<dbReference type="InterPro" id="IPR009060">
    <property type="entry name" value="UBA-like_sf"/>
</dbReference>
<comment type="function">
    <text evidence="6">Associates with the EF-Tu.GDP complex and induces the exchange of GDP to GTP. It remains bound to the aminoacyl-tRNA.EF-Tu.GTP complex up to the GTP hydrolysis stage on the ribosome.</text>
</comment>
<evidence type="ECO:0000256" key="3">
    <source>
        <dbReference type="ARBA" id="ARBA00022490"/>
    </source>
</evidence>
<comment type="subcellular location">
    <subcellularLocation>
        <location evidence="6">Cytoplasm</location>
    </subcellularLocation>
</comment>
<evidence type="ECO:0000313" key="7">
    <source>
        <dbReference type="EMBL" id="ARU05824.1"/>
    </source>
</evidence>
<dbReference type="InterPro" id="IPR001816">
    <property type="entry name" value="Transl_elong_EFTs/EF1B"/>
</dbReference>
<protein>
    <recommendedName>
        <fullName evidence="2 6">Elongation factor Ts</fullName>
        <shortName evidence="6">EF-Ts</shortName>
    </recommendedName>
</protein>
<dbReference type="CDD" id="cd14275">
    <property type="entry name" value="UBA_EF-Ts"/>
    <property type="match status" value="1"/>
</dbReference>